<gene>
    <name evidence="2" type="ORF">EV384_3404</name>
</gene>
<comment type="caution">
    <text evidence="2">The sequence shown here is derived from an EMBL/GenBank/DDBJ whole genome shotgun (WGS) entry which is preliminary data.</text>
</comment>
<feature type="chain" id="PRO_5039563213" description="Lipoprotein" evidence="1">
    <location>
        <begin position="27"/>
        <end position="210"/>
    </location>
</feature>
<feature type="signal peptide" evidence="1">
    <location>
        <begin position="1"/>
        <end position="26"/>
    </location>
</feature>
<evidence type="ECO:0000256" key="1">
    <source>
        <dbReference type="SAM" id="SignalP"/>
    </source>
</evidence>
<dbReference type="Proteomes" id="UP000294114">
    <property type="component" value="Unassembled WGS sequence"/>
</dbReference>
<keyword evidence="3" id="KW-1185">Reference proteome</keyword>
<keyword evidence="1" id="KW-0732">Signal</keyword>
<evidence type="ECO:0008006" key="4">
    <source>
        <dbReference type="Google" id="ProtNLM"/>
    </source>
</evidence>
<proteinExistence type="predicted"/>
<sequence>MRRHQARSLLALTPALLVLAACNATAVPDPSAAKTAAATDASVAASPTPSICTPEQAKITWSRVSQEKKLTNVFVRDGAASKTTLVHKEDGVQPTLSGTPLLTGWIPTLADSLSTTKGLPVETQPTSDDEAELARTTLAENKQSGTVVAFSGIIKVNATFTASCPGTKTNPMIGTFSSWGTPTTGILHCSITPAASTFAHLARKYCKASQ</sequence>
<organism evidence="2 3">
    <name type="scientific">Micromonospora kangleipakensis</name>
    <dbReference type="NCBI Taxonomy" id="1077942"/>
    <lineage>
        <taxon>Bacteria</taxon>
        <taxon>Bacillati</taxon>
        <taxon>Actinomycetota</taxon>
        <taxon>Actinomycetes</taxon>
        <taxon>Micromonosporales</taxon>
        <taxon>Micromonosporaceae</taxon>
        <taxon>Micromonospora</taxon>
    </lineage>
</organism>
<reference evidence="2 3" key="1">
    <citation type="submission" date="2019-02" db="EMBL/GenBank/DDBJ databases">
        <title>Sequencing the genomes of 1000 actinobacteria strains.</title>
        <authorList>
            <person name="Klenk H.-P."/>
        </authorList>
    </citation>
    <scope>NUCLEOTIDE SEQUENCE [LARGE SCALE GENOMIC DNA]</scope>
    <source>
        <strain evidence="2 3">DSM 45612</strain>
    </source>
</reference>
<accession>A0A4Q8BAU6</accession>
<name>A0A4Q8BAU6_9ACTN</name>
<evidence type="ECO:0000313" key="2">
    <source>
        <dbReference type="EMBL" id="RZU74912.1"/>
    </source>
</evidence>
<protein>
    <recommendedName>
        <fullName evidence="4">Lipoprotein</fullName>
    </recommendedName>
</protein>
<dbReference type="PROSITE" id="PS51257">
    <property type="entry name" value="PROKAR_LIPOPROTEIN"/>
    <property type="match status" value="1"/>
</dbReference>
<evidence type="ECO:0000313" key="3">
    <source>
        <dbReference type="Proteomes" id="UP000294114"/>
    </source>
</evidence>
<dbReference type="AlphaFoldDB" id="A0A4Q8BAU6"/>
<dbReference type="EMBL" id="SHLD01000001">
    <property type="protein sequence ID" value="RZU74912.1"/>
    <property type="molecule type" value="Genomic_DNA"/>
</dbReference>